<gene>
    <name evidence="1" type="ORF">AB5J52_48860</name>
</gene>
<proteinExistence type="predicted"/>
<name>A0AB39R2D4_9ACTN</name>
<dbReference type="EMBL" id="CP163442">
    <property type="protein sequence ID" value="XDQ50040.1"/>
    <property type="molecule type" value="Genomic_DNA"/>
</dbReference>
<dbReference type="AlphaFoldDB" id="A0AB39R2D4"/>
<evidence type="ECO:0000313" key="1">
    <source>
        <dbReference type="EMBL" id="XDQ50040.1"/>
    </source>
</evidence>
<reference evidence="1" key="1">
    <citation type="submission" date="2024-07" db="EMBL/GenBank/DDBJ databases">
        <authorList>
            <person name="Yu S.T."/>
        </authorList>
    </citation>
    <scope>NUCLEOTIDE SEQUENCE</scope>
    <source>
        <strain evidence="1">R39</strain>
        <plasmid evidence="1">unnamed1</plasmid>
    </source>
</reference>
<dbReference type="RefSeq" id="WP_369228565.1">
    <property type="nucleotide sequence ID" value="NZ_CP163442.1"/>
</dbReference>
<geneLocation type="plasmid" evidence="1">
    <name>unnamed1</name>
</geneLocation>
<sequence>MTTTAPLTWYGPLQFPDRAGLTLWQFARAQRLGLIPGPDAVGGRWSAAAFDDALDRIHTIRQAVGAMPDVGAVRAEEHLAEHFTMTVHSGTAAELARRGHLPVVGDHKGHPLYCGLTLENLTDRRKVARASTAGQLHMRDAAAKLLGIRESDLDHLVRAGLLTHAATARSSWNKRDVVLLYRQADLDRVSRSRRIDWAAVRATPKGRRSPLAALPTKKRQTAGR</sequence>
<evidence type="ECO:0008006" key="2">
    <source>
        <dbReference type="Google" id="ProtNLM"/>
    </source>
</evidence>
<accession>A0AB39R2D4</accession>
<protein>
    <recommendedName>
        <fullName evidence="2">DNA-binding protein</fullName>
    </recommendedName>
</protein>
<keyword evidence="1" id="KW-0614">Plasmid</keyword>
<organism evidence="1">
    <name type="scientific">Streptomyces sp. R39</name>
    <dbReference type="NCBI Taxonomy" id="3238631"/>
    <lineage>
        <taxon>Bacteria</taxon>
        <taxon>Bacillati</taxon>
        <taxon>Actinomycetota</taxon>
        <taxon>Actinomycetes</taxon>
        <taxon>Kitasatosporales</taxon>
        <taxon>Streptomycetaceae</taxon>
        <taxon>Streptomyces</taxon>
    </lineage>
</organism>